<evidence type="ECO:0000256" key="14">
    <source>
        <dbReference type="ARBA" id="ARBA00023136"/>
    </source>
</evidence>
<dbReference type="InterPro" id="IPR004358">
    <property type="entry name" value="Sig_transdc_His_kin-like_C"/>
</dbReference>
<keyword evidence="20" id="KW-1185">Reference proteome</keyword>
<name>A0A2T6BEV6_9RHOB</name>
<dbReference type="Gene3D" id="3.30.450.20">
    <property type="entry name" value="PAS domain"/>
    <property type="match status" value="1"/>
</dbReference>
<evidence type="ECO:0000259" key="18">
    <source>
        <dbReference type="PROSITE" id="PS50109"/>
    </source>
</evidence>
<evidence type="ECO:0000256" key="3">
    <source>
        <dbReference type="ARBA" id="ARBA00012438"/>
    </source>
</evidence>
<comment type="subcellular location">
    <subcellularLocation>
        <location evidence="2">Cell inner membrane</location>
        <topology evidence="2">Multi-pass membrane protein</topology>
    </subcellularLocation>
</comment>
<dbReference type="InterPro" id="IPR017055">
    <property type="entry name" value="Sig_transdc_His_kinase_DctB"/>
</dbReference>
<evidence type="ECO:0000256" key="13">
    <source>
        <dbReference type="ARBA" id="ARBA00023012"/>
    </source>
</evidence>
<evidence type="ECO:0000256" key="4">
    <source>
        <dbReference type="ARBA" id="ARBA00022475"/>
    </source>
</evidence>
<evidence type="ECO:0000313" key="19">
    <source>
        <dbReference type="EMBL" id="PTX54590.1"/>
    </source>
</evidence>
<proteinExistence type="predicted"/>
<dbReference type="Gene3D" id="3.30.565.10">
    <property type="entry name" value="Histidine kinase-like ATPase, C-terminal domain"/>
    <property type="match status" value="1"/>
</dbReference>
<dbReference type="InterPro" id="IPR003661">
    <property type="entry name" value="HisK_dim/P_dom"/>
</dbReference>
<dbReference type="GO" id="GO:0005524">
    <property type="term" value="F:ATP binding"/>
    <property type="evidence" value="ECO:0007669"/>
    <property type="project" value="UniProtKB-KW"/>
</dbReference>
<evidence type="ECO:0000256" key="1">
    <source>
        <dbReference type="ARBA" id="ARBA00000085"/>
    </source>
</evidence>
<sequence>MCTAPNACESPVPHLPRLTPVLLISALLAALIVTGVYQMGLRAGLDRLERSGEIAVQQAGDRITAQLESYKELANFLARHPRVMSQLDGRSDMVGVSEFLLRSTLIAGARSITVLDEGGRVLASSTLEDDPGFIGRALGQRDDVVAARTGRLGVYHSAERDGARGYYFTRSVLGPDSRPIGFVTVKVNVDQLEYEWRIDENVVTFFDAYGVAFVSNRLELALSFDPDLKRQEIVGSAPYPPESLTPFPEHLFERAGGRTIWAFDGGGVMPERALVVSRTLPLVEMTTRAFMDIAPAVGEARLQALLTAALLAAFGLGLLAFWQSRQRIADQLRIEAEANAVLEARVARRNAQLQQVQDDLVQASKLTALGHMSAEISHELNQPLSAIQNYAENAKKLIARDRAPDAKDNLSLISEQTERMGRIITNLRGFARKETEPLEDVDVGEVLRASLGLADQRARAEDVTLSLSLPDAPVFVEAGAVRLQQVVVNLLSNAMDAMEGQERREITVSLAQQTGQAVITVEDTGPGLADPTRAFEPFYTTKDVGASNGLGLGLSISYGIVGSFGGTLAVENPENGGARFTIALPLLDRQEAAE</sequence>
<evidence type="ECO:0000256" key="11">
    <source>
        <dbReference type="ARBA" id="ARBA00022840"/>
    </source>
</evidence>
<dbReference type="SMART" id="SM00387">
    <property type="entry name" value="HATPase_c"/>
    <property type="match status" value="1"/>
</dbReference>
<dbReference type="InterPro" id="IPR036890">
    <property type="entry name" value="HATPase_C_sf"/>
</dbReference>
<evidence type="ECO:0000256" key="5">
    <source>
        <dbReference type="ARBA" id="ARBA00022519"/>
    </source>
</evidence>
<evidence type="ECO:0000256" key="15">
    <source>
        <dbReference type="ARBA" id="ARBA00059004"/>
    </source>
</evidence>
<dbReference type="PANTHER" id="PTHR43065">
    <property type="entry name" value="SENSOR HISTIDINE KINASE"/>
    <property type="match status" value="1"/>
</dbReference>
<keyword evidence="10 19" id="KW-0418">Kinase</keyword>
<reference evidence="19 20" key="1">
    <citation type="submission" date="2018-04" db="EMBL/GenBank/DDBJ databases">
        <title>Genomic Encyclopedia of Archaeal and Bacterial Type Strains, Phase II (KMG-II): from individual species to whole genera.</title>
        <authorList>
            <person name="Goeker M."/>
        </authorList>
    </citation>
    <scope>NUCLEOTIDE SEQUENCE [LARGE SCALE GENOMIC DNA]</scope>
    <source>
        <strain evidence="19 20">DSM 100977</strain>
    </source>
</reference>
<evidence type="ECO:0000313" key="20">
    <source>
        <dbReference type="Proteomes" id="UP000243978"/>
    </source>
</evidence>
<dbReference type="InterPro" id="IPR036097">
    <property type="entry name" value="HisK_dim/P_sf"/>
</dbReference>
<dbReference type="PROSITE" id="PS50109">
    <property type="entry name" value="HIS_KIN"/>
    <property type="match status" value="1"/>
</dbReference>
<comment type="caution">
    <text evidence="19">The sequence shown here is derived from an EMBL/GenBank/DDBJ whole genome shotgun (WGS) entry which is preliminary data.</text>
</comment>
<gene>
    <name evidence="19" type="ORF">C8N43_3407</name>
</gene>
<organism evidence="19 20">
    <name type="scientific">Litoreibacter ponti</name>
    <dbReference type="NCBI Taxonomy" id="1510457"/>
    <lineage>
        <taxon>Bacteria</taxon>
        <taxon>Pseudomonadati</taxon>
        <taxon>Pseudomonadota</taxon>
        <taxon>Alphaproteobacteria</taxon>
        <taxon>Rhodobacterales</taxon>
        <taxon>Roseobacteraceae</taxon>
        <taxon>Litoreibacter</taxon>
    </lineage>
</organism>
<evidence type="ECO:0000256" key="17">
    <source>
        <dbReference type="SAM" id="Phobius"/>
    </source>
</evidence>
<dbReference type="FunFam" id="1.10.287.130:FF:000049">
    <property type="entry name" value="C4-dicarboxylate transport sensor protein DctB"/>
    <property type="match status" value="1"/>
</dbReference>
<dbReference type="PANTHER" id="PTHR43065:SF46">
    <property type="entry name" value="C4-DICARBOXYLATE TRANSPORT SENSOR PROTEIN DCTB"/>
    <property type="match status" value="1"/>
</dbReference>
<dbReference type="InterPro" id="IPR029151">
    <property type="entry name" value="Sensor-like_sf"/>
</dbReference>
<keyword evidence="9" id="KW-0547">Nucleotide-binding</keyword>
<keyword evidence="13" id="KW-0902">Two-component regulatory system</keyword>
<keyword evidence="11" id="KW-0067">ATP-binding</keyword>
<keyword evidence="5" id="KW-0997">Cell inner membrane</keyword>
<evidence type="ECO:0000256" key="10">
    <source>
        <dbReference type="ARBA" id="ARBA00022777"/>
    </source>
</evidence>
<dbReference type="SUPFAM" id="SSF103190">
    <property type="entry name" value="Sensory domain-like"/>
    <property type="match status" value="1"/>
</dbReference>
<keyword evidence="7" id="KW-0808">Transferase</keyword>
<keyword evidence="14 17" id="KW-0472">Membrane</keyword>
<dbReference type="SUPFAM" id="SSF55874">
    <property type="entry name" value="ATPase domain of HSP90 chaperone/DNA topoisomerase II/histidine kinase"/>
    <property type="match status" value="1"/>
</dbReference>
<comment type="function">
    <text evidence="15">Member of the two-component regulatory system DctB/DctD involved in the transport of C4-dicarboxylates. DctB functions as a membrane-associated protein kinase that phosphorylates DctD in response to environmental signals.</text>
</comment>
<dbReference type="PIRSF" id="PIRSF036431">
    <property type="entry name" value="STHK_DctB"/>
    <property type="match status" value="1"/>
</dbReference>
<dbReference type="InterPro" id="IPR003594">
    <property type="entry name" value="HATPase_dom"/>
</dbReference>
<dbReference type="AlphaFoldDB" id="A0A2T6BEV6"/>
<evidence type="ECO:0000256" key="12">
    <source>
        <dbReference type="ARBA" id="ARBA00022989"/>
    </source>
</evidence>
<dbReference type="Proteomes" id="UP000243978">
    <property type="component" value="Unassembled WGS sequence"/>
</dbReference>
<accession>A0A2T6BEV6</accession>
<dbReference type="Pfam" id="PF02518">
    <property type="entry name" value="HATPase_c"/>
    <property type="match status" value="1"/>
</dbReference>
<dbReference type="GO" id="GO:0000155">
    <property type="term" value="F:phosphorelay sensor kinase activity"/>
    <property type="evidence" value="ECO:0007669"/>
    <property type="project" value="InterPro"/>
</dbReference>
<dbReference type="GO" id="GO:0005886">
    <property type="term" value="C:plasma membrane"/>
    <property type="evidence" value="ECO:0007669"/>
    <property type="project" value="UniProtKB-SubCell"/>
</dbReference>
<dbReference type="SMART" id="SM00388">
    <property type="entry name" value="HisKA"/>
    <property type="match status" value="1"/>
</dbReference>
<feature type="domain" description="Histidine kinase" evidence="18">
    <location>
        <begin position="375"/>
        <end position="588"/>
    </location>
</feature>
<dbReference type="Gene3D" id="1.10.287.130">
    <property type="match status" value="1"/>
</dbReference>
<evidence type="ECO:0000256" key="6">
    <source>
        <dbReference type="ARBA" id="ARBA00022553"/>
    </source>
</evidence>
<feature type="transmembrane region" description="Helical" evidence="17">
    <location>
        <begin position="21"/>
        <end position="41"/>
    </location>
</feature>
<dbReference type="InterPro" id="IPR005467">
    <property type="entry name" value="His_kinase_dom"/>
</dbReference>
<keyword evidence="6" id="KW-0597">Phosphoprotein</keyword>
<evidence type="ECO:0000256" key="9">
    <source>
        <dbReference type="ARBA" id="ARBA00022741"/>
    </source>
</evidence>
<dbReference type="Pfam" id="PF00512">
    <property type="entry name" value="HisKA"/>
    <property type="match status" value="1"/>
</dbReference>
<comment type="catalytic activity">
    <reaction evidence="1">
        <text>ATP + protein L-histidine = ADP + protein N-phospho-L-histidine.</text>
        <dbReference type="EC" id="2.7.13.3"/>
    </reaction>
</comment>
<dbReference type="EMBL" id="QBKS01000002">
    <property type="protein sequence ID" value="PTX54590.1"/>
    <property type="molecule type" value="Genomic_DNA"/>
</dbReference>
<keyword evidence="12 17" id="KW-1133">Transmembrane helix</keyword>
<feature type="transmembrane region" description="Helical" evidence="17">
    <location>
        <begin position="304"/>
        <end position="322"/>
    </location>
</feature>
<dbReference type="PRINTS" id="PR00344">
    <property type="entry name" value="BCTRLSENSOR"/>
</dbReference>
<evidence type="ECO:0000256" key="7">
    <source>
        <dbReference type="ARBA" id="ARBA00022679"/>
    </source>
</evidence>
<evidence type="ECO:0000256" key="8">
    <source>
        <dbReference type="ARBA" id="ARBA00022692"/>
    </source>
</evidence>
<dbReference type="EC" id="2.7.13.3" evidence="3"/>
<evidence type="ECO:0000256" key="16">
    <source>
        <dbReference type="ARBA" id="ARBA00073143"/>
    </source>
</evidence>
<dbReference type="SUPFAM" id="SSF47384">
    <property type="entry name" value="Homodimeric domain of signal transducing histidine kinase"/>
    <property type="match status" value="1"/>
</dbReference>
<evidence type="ECO:0000256" key="2">
    <source>
        <dbReference type="ARBA" id="ARBA00004429"/>
    </source>
</evidence>
<keyword evidence="8 17" id="KW-0812">Transmembrane</keyword>
<protein>
    <recommendedName>
        <fullName evidence="16">C4-dicarboxylate transport sensor protein DctB</fullName>
        <ecNumber evidence="3">2.7.13.3</ecNumber>
    </recommendedName>
</protein>
<dbReference type="CDD" id="cd00082">
    <property type="entry name" value="HisKA"/>
    <property type="match status" value="1"/>
</dbReference>
<keyword evidence="4" id="KW-1003">Cell membrane</keyword>